<evidence type="ECO:0000313" key="3">
    <source>
        <dbReference type="EMBL" id="PMD41258.1"/>
    </source>
</evidence>
<dbReference type="AlphaFoldDB" id="A0A2J6RRV9"/>
<protein>
    <submittedName>
        <fullName evidence="3">Uncharacterized protein</fullName>
    </submittedName>
</protein>
<dbReference type="OrthoDB" id="3545468at2759"/>
<evidence type="ECO:0000256" key="1">
    <source>
        <dbReference type="SAM" id="MobiDB-lite"/>
    </source>
</evidence>
<accession>A0A2J6RRV9</accession>
<dbReference type="Proteomes" id="UP000235786">
    <property type="component" value="Unassembled WGS sequence"/>
</dbReference>
<keyword evidence="4" id="KW-1185">Reference proteome</keyword>
<evidence type="ECO:0000313" key="4">
    <source>
        <dbReference type="Proteomes" id="UP000235786"/>
    </source>
</evidence>
<feature type="compositionally biased region" description="Low complexity" evidence="1">
    <location>
        <begin position="62"/>
        <end position="83"/>
    </location>
</feature>
<gene>
    <name evidence="3" type="ORF">L207DRAFT_527908</name>
</gene>
<proteinExistence type="predicted"/>
<feature type="chain" id="PRO_5014390282" evidence="2">
    <location>
        <begin position="22"/>
        <end position="208"/>
    </location>
</feature>
<name>A0A2J6RRV9_HYAVF</name>
<dbReference type="EMBL" id="KZ613944">
    <property type="protein sequence ID" value="PMD41258.1"/>
    <property type="molecule type" value="Genomic_DNA"/>
</dbReference>
<sequence>MTFLIPNIPLLLFALMPLTSALVPNVTAIPIAAGTCQGWPGYMPEPIGNLTQQFFFEPRDTSNSSLDGLRSSLSSSSSSSPSSTQLITNTDPTAPYNIFSCAGNGSIFDIHGGPTLVFSMKEQDQELGISSESGGGPGLNPEVYNHEIGGVQQDGLFVGLGNFTTWGFELVLGQGEAGSIDYYRMRLLGPKTNLKDGEIDGFLGIVAL</sequence>
<evidence type="ECO:0000256" key="2">
    <source>
        <dbReference type="SAM" id="SignalP"/>
    </source>
</evidence>
<organism evidence="3 4">
    <name type="scientific">Hyaloscypha variabilis (strain UAMH 11265 / GT02V1 / F)</name>
    <name type="common">Meliniomyces variabilis</name>
    <dbReference type="NCBI Taxonomy" id="1149755"/>
    <lineage>
        <taxon>Eukaryota</taxon>
        <taxon>Fungi</taxon>
        <taxon>Dikarya</taxon>
        <taxon>Ascomycota</taxon>
        <taxon>Pezizomycotina</taxon>
        <taxon>Leotiomycetes</taxon>
        <taxon>Helotiales</taxon>
        <taxon>Hyaloscyphaceae</taxon>
        <taxon>Hyaloscypha</taxon>
        <taxon>Hyaloscypha variabilis</taxon>
    </lineage>
</organism>
<feature type="region of interest" description="Disordered" evidence="1">
    <location>
        <begin position="61"/>
        <end position="87"/>
    </location>
</feature>
<keyword evidence="2" id="KW-0732">Signal</keyword>
<reference evidence="3 4" key="1">
    <citation type="submission" date="2016-04" db="EMBL/GenBank/DDBJ databases">
        <title>A degradative enzymes factory behind the ericoid mycorrhizal symbiosis.</title>
        <authorList>
            <consortium name="DOE Joint Genome Institute"/>
            <person name="Martino E."/>
            <person name="Morin E."/>
            <person name="Grelet G."/>
            <person name="Kuo A."/>
            <person name="Kohler A."/>
            <person name="Daghino S."/>
            <person name="Barry K."/>
            <person name="Choi C."/>
            <person name="Cichocki N."/>
            <person name="Clum A."/>
            <person name="Copeland A."/>
            <person name="Hainaut M."/>
            <person name="Haridas S."/>
            <person name="Labutti K."/>
            <person name="Lindquist E."/>
            <person name="Lipzen A."/>
            <person name="Khouja H.-R."/>
            <person name="Murat C."/>
            <person name="Ohm R."/>
            <person name="Olson A."/>
            <person name="Spatafora J."/>
            <person name="Veneault-Fourrey C."/>
            <person name="Henrissat B."/>
            <person name="Grigoriev I."/>
            <person name="Martin F."/>
            <person name="Perotto S."/>
        </authorList>
    </citation>
    <scope>NUCLEOTIDE SEQUENCE [LARGE SCALE GENOMIC DNA]</scope>
    <source>
        <strain evidence="3 4">F</strain>
    </source>
</reference>
<feature type="signal peptide" evidence="2">
    <location>
        <begin position="1"/>
        <end position="21"/>
    </location>
</feature>